<dbReference type="SUPFAM" id="SSF46689">
    <property type="entry name" value="Homeodomain-like"/>
    <property type="match status" value="1"/>
</dbReference>
<dbReference type="InterPro" id="IPR001647">
    <property type="entry name" value="HTH_TetR"/>
</dbReference>
<reference evidence="7 8" key="1">
    <citation type="submission" date="2019-10" db="EMBL/GenBank/DDBJ databases">
        <authorList>
            <person name="Nie G."/>
            <person name="Ming H."/>
            <person name="Yi B."/>
        </authorList>
    </citation>
    <scope>NUCLEOTIDE SEQUENCE [LARGE SCALE GENOMIC DNA]</scope>
    <source>
        <strain evidence="7 8">CFH 90414</strain>
    </source>
</reference>
<keyword evidence="3" id="KW-0804">Transcription</keyword>
<dbReference type="PANTHER" id="PTHR47506:SF7">
    <property type="entry name" value="TRANSCRIPTIONAL REGULATORY PROTEIN"/>
    <property type="match status" value="1"/>
</dbReference>
<accession>A0A6I2FFC2</accession>
<proteinExistence type="predicted"/>
<evidence type="ECO:0000256" key="4">
    <source>
        <dbReference type="PROSITE-ProRule" id="PRU00335"/>
    </source>
</evidence>
<sequence>MSSIGGPMATKAEQRERTRADLVRIATRRFAERGYAGVALEDLVAEAGLTRGALYHHFGSKAGLFRAVVEAAQIRVAELVELAVEGCDETLVEGFLAGCRAFLEASLAPEARRILLVDGPAVLGWDAWREGDLETSVGLLEAGVAELADAGVIADRSLGTVSTMVSGALNEVAIANAHTADPAAGIDEAIDLLRRMLGGLAPGAASAPAARRAAEPAPAPGRARAT</sequence>
<dbReference type="Pfam" id="PF21351">
    <property type="entry name" value="TetR_C_41"/>
    <property type="match status" value="1"/>
</dbReference>
<evidence type="ECO:0000256" key="2">
    <source>
        <dbReference type="ARBA" id="ARBA00023125"/>
    </source>
</evidence>
<evidence type="ECO:0000313" key="8">
    <source>
        <dbReference type="Proteomes" id="UP000431080"/>
    </source>
</evidence>
<gene>
    <name evidence="7" type="ORF">GE115_15480</name>
</gene>
<evidence type="ECO:0000259" key="6">
    <source>
        <dbReference type="PROSITE" id="PS50977"/>
    </source>
</evidence>
<keyword evidence="8" id="KW-1185">Reference proteome</keyword>
<feature type="region of interest" description="Disordered" evidence="5">
    <location>
        <begin position="205"/>
        <end position="226"/>
    </location>
</feature>
<keyword evidence="1" id="KW-0805">Transcription regulation</keyword>
<name>A0A6I2FFC2_9MICO</name>
<feature type="DNA-binding region" description="H-T-H motif" evidence="4">
    <location>
        <begin position="39"/>
        <end position="58"/>
    </location>
</feature>
<feature type="domain" description="HTH tetR-type" evidence="6">
    <location>
        <begin position="16"/>
        <end position="76"/>
    </location>
</feature>
<dbReference type="EMBL" id="WJIF01000011">
    <property type="protein sequence ID" value="MRG61256.1"/>
    <property type="molecule type" value="Genomic_DNA"/>
</dbReference>
<evidence type="ECO:0000256" key="5">
    <source>
        <dbReference type="SAM" id="MobiDB-lite"/>
    </source>
</evidence>
<dbReference type="InterPro" id="IPR049484">
    <property type="entry name" value="Rv0078-like_C"/>
</dbReference>
<protein>
    <submittedName>
        <fullName evidence="7">TetR family transcriptional regulator</fullName>
    </submittedName>
</protein>
<dbReference type="PRINTS" id="PR00455">
    <property type="entry name" value="HTHTETR"/>
</dbReference>
<dbReference type="InterPro" id="IPR009057">
    <property type="entry name" value="Homeodomain-like_sf"/>
</dbReference>
<keyword evidence="2 4" id="KW-0238">DNA-binding</keyword>
<evidence type="ECO:0000313" key="7">
    <source>
        <dbReference type="EMBL" id="MRG61256.1"/>
    </source>
</evidence>
<dbReference type="GO" id="GO:0003677">
    <property type="term" value="F:DNA binding"/>
    <property type="evidence" value="ECO:0007669"/>
    <property type="project" value="UniProtKB-UniRule"/>
</dbReference>
<evidence type="ECO:0000256" key="1">
    <source>
        <dbReference type="ARBA" id="ARBA00023015"/>
    </source>
</evidence>
<dbReference type="PROSITE" id="PS50977">
    <property type="entry name" value="HTH_TETR_2"/>
    <property type="match status" value="1"/>
</dbReference>
<comment type="caution">
    <text evidence="7">The sequence shown here is derived from an EMBL/GenBank/DDBJ whole genome shotgun (WGS) entry which is preliminary data.</text>
</comment>
<organism evidence="7 8">
    <name type="scientific">Agromyces agglutinans</name>
    <dbReference type="NCBI Taxonomy" id="2662258"/>
    <lineage>
        <taxon>Bacteria</taxon>
        <taxon>Bacillati</taxon>
        <taxon>Actinomycetota</taxon>
        <taxon>Actinomycetes</taxon>
        <taxon>Micrococcales</taxon>
        <taxon>Microbacteriaceae</taxon>
        <taxon>Agromyces</taxon>
    </lineage>
</organism>
<dbReference type="AlphaFoldDB" id="A0A6I2FFC2"/>
<dbReference type="PANTHER" id="PTHR47506">
    <property type="entry name" value="TRANSCRIPTIONAL REGULATORY PROTEIN"/>
    <property type="match status" value="1"/>
</dbReference>
<dbReference type="Gene3D" id="1.10.357.10">
    <property type="entry name" value="Tetracycline Repressor, domain 2"/>
    <property type="match status" value="1"/>
</dbReference>
<evidence type="ECO:0000256" key="3">
    <source>
        <dbReference type="ARBA" id="ARBA00023163"/>
    </source>
</evidence>
<dbReference type="Pfam" id="PF00440">
    <property type="entry name" value="TetR_N"/>
    <property type="match status" value="1"/>
</dbReference>
<dbReference type="Proteomes" id="UP000431080">
    <property type="component" value="Unassembled WGS sequence"/>
</dbReference>